<evidence type="ECO:0000313" key="2">
    <source>
        <dbReference type="Proteomes" id="UP000824469"/>
    </source>
</evidence>
<keyword evidence="2" id="KW-1185">Reference proteome</keyword>
<accession>A0AA38G2X7</accession>
<proteinExistence type="predicted"/>
<feature type="non-terminal residue" evidence="1">
    <location>
        <position position="54"/>
    </location>
</feature>
<dbReference type="EMBL" id="JAHRHJ020000005">
    <property type="protein sequence ID" value="KAH9315146.1"/>
    <property type="molecule type" value="Genomic_DNA"/>
</dbReference>
<reference evidence="1 2" key="1">
    <citation type="journal article" date="2021" name="Nat. Plants">
        <title>The Taxus genome provides insights into paclitaxel biosynthesis.</title>
        <authorList>
            <person name="Xiong X."/>
            <person name="Gou J."/>
            <person name="Liao Q."/>
            <person name="Li Y."/>
            <person name="Zhou Q."/>
            <person name="Bi G."/>
            <person name="Li C."/>
            <person name="Du R."/>
            <person name="Wang X."/>
            <person name="Sun T."/>
            <person name="Guo L."/>
            <person name="Liang H."/>
            <person name="Lu P."/>
            <person name="Wu Y."/>
            <person name="Zhang Z."/>
            <person name="Ro D.K."/>
            <person name="Shang Y."/>
            <person name="Huang S."/>
            <person name="Yan J."/>
        </authorList>
    </citation>
    <scope>NUCLEOTIDE SEQUENCE [LARGE SCALE GENOMIC DNA]</scope>
    <source>
        <strain evidence="1">Ta-2019</strain>
    </source>
</reference>
<organism evidence="1 2">
    <name type="scientific">Taxus chinensis</name>
    <name type="common">Chinese yew</name>
    <name type="synonym">Taxus wallichiana var. chinensis</name>
    <dbReference type="NCBI Taxonomy" id="29808"/>
    <lineage>
        <taxon>Eukaryota</taxon>
        <taxon>Viridiplantae</taxon>
        <taxon>Streptophyta</taxon>
        <taxon>Embryophyta</taxon>
        <taxon>Tracheophyta</taxon>
        <taxon>Spermatophyta</taxon>
        <taxon>Pinopsida</taxon>
        <taxon>Pinidae</taxon>
        <taxon>Conifers II</taxon>
        <taxon>Cupressales</taxon>
        <taxon>Taxaceae</taxon>
        <taxon>Taxus</taxon>
    </lineage>
</organism>
<name>A0AA38G2X7_TAXCH</name>
<dbReference type="Proteomes" id="UP000824469">
    <property type="component" value="Unassembled WGS sequence"/>
</dbReference>
<protein>
    <submittedName>
        <fullName evidence="1">Uncharacterized protein</fullName>
    </submittedName>
</protein>
<comment type="caution">
    <text evidence="1">The sequence shown here is derived from an EMBL/GenBank/DDBJ whole genome shotgun (WGS) entry which is preliminary data.</text>
</comment>
<sequence>MECASPKNVKNLKVTMKSQKSLFKYFGNSTDTDIETTNNHIAATRKNQNTGYVE</sequence>
<evidence type="ECO:0000313" key="1">
    <source>
        <dbReference type="EMBL" id="KAH9315146.1"/>
    </source>
</evidence>
<dbReference type="AlphaFoldDB" id="A0AA38G2X7"/>
<gene>
    <name evidence="1" type="ORF">KI387_023773</name>
</gene>